<keyword evidence="2" id="KW-1185">Reference proteome</keyword>
<organism evidence="2 3">
    <name type="scientific">Panagrolaimus superbus</name>
    <dbReference type="NCBI Taxonomy" id="310955"/>
    <lineage>
        <taxon>Eukaryota</taxon>
        <taxon>Metazoa</taxon>
        <taxon>Ecdysozoa</taxon>
        <taxon>Nematoda</taxon>
        <taxon>Chromadorea</taxon>
        <taxon>Rhabditida</taxon>
        <taxon>Tylenchina</taxon>
        <taxon>Panagrolaimomorpha</taxon>
        <taxon>Panagrolaimoidea</taxon>
        <taxon>Panagrolaimidae</taxon>
        <taxon>Panagrolaimus</taxon>
    </lineage>
</organism>
<evidence type="ECO:0000313" key="2">
    <source>
        <dbReference type="Proteomes" id="UP000887577"/>
    </source>
</evidence>
<feature type="region of interest" description="Disordered" evidence="1">
    <location>
        <begin position="1"/>
        <end position="69"/>
    </location>
</feature>
<proteinExistence type="predicted"/>
<dbReference type="AlphaFoldDB" id="A0A914ZAS5"/>
<feature type="compositionally biased region" description="Acidic residues" evidence="1">
    <location>
        <begin position="38"/>
        <end position="49"/>
    </location>
</feature>
<evidence type="ECO:0000313" key="3">
    <source>
        <dbReference type="WBParaSite" id="PSU_v2.g9020.t1"/>
    </source>
</evidence>
<reference evidence="3" key="1">
    <citation type="submission" date="2022-11" db="UniProtKB">
        <authorList>
            <consortium name="WormBaseParasite"/>
        </authorList>
    </citation>
    <scope>IDENTIFICATION</scope>
</reference>
<name>A0A914ZAS5_9BILA</name>
<accession>A0A914ZAS5</accession>
<feature type="compositionally biased region" description="Polar residues" evidence="1">
    <location>
        <begin position="10"/>
        <end position="26"/>
    </location>
</feature>
<protein>
    <submittedName>
        <fullName evidence="3">Uncharacterized protein</fullName>
    </submittedName>
</protein>
<dbReference type="Proteomes" id="UP000887577">
    <property type="component" value="Unplaced"/>
</dbReference>
<sequence length="69" mass="7598">MPKVTPILPSRSNNTYDSSFDATNASMKEDNSGIDDASMMDDDVIEDSLIENKENDGEISRERSLLGSK</sequence>
<dbReference type="WBParaSite" id="PSU_v2.g9020.t1">
    <property type="protein sequence ID" value="PSU_v2.g9020.t1"/>
    <property type="gene ID" value="PSU_v2.g9020"/>
</dbReference>
<evidence type="ECO:0000256" key="1">
    <source>
        <dbReference type="SAM" id="MobiDB-lite"/>
    </source>
</evidence>
<feature type="compositionally biased region" description="Basic and acidic residues" evidence="1">
    <location>
        <begin position="50"/>
        <end position="69"/>
    </location>
</feature>